<comment type="similarity">
    <text evidence="1">Belongs to the WD repeat WDR48 family.</text>
</comment>
<evidence type="ECO:0000256" key="6">
    <source>
        <dbReference type="SAM" id="MobiDB-lite"/>
    </source>
</evidence>
<feature type="compositionally biased region" description="Basic and acidic residues" evidence="6">
    <location>
        <begin position="856"/>
        <end position="868"/>
    </location>
</feature>
<evidence type="ECO:0000256" key="3">
    <source>
        <dbReference type="ARBA" id="ARBA00022737"/>
    </source>
</evidence>
<feature type="compositionally biased region" description="Polar residues" evidence="6">
    <location>
        <begin position="869"/>
        <end position="882"/>
    </location>
</feature>
<keyword evidence="5" id="KW-0175">Coiled coil</keyword>
<dbReference type="Pfam" id="PF11816">
    <property type="entry name" value="DUF3337"/>
    <property type="match status" value="1"/>
</dbReference>
<dbReference type="OrthoDB" id="2421129at2759"/>
<dbReference type="SUPFAM" id="SSF50978">
    <property type="entry name" value="WD40 repeat-like"/>
    <property type="match status" value="1"/>
</dbReference>
<organism evidence="7 8">
    <name type="scientific">Ambispora leptoticha</name>
    <dbReference type="NCBI Taxonomy" id="144679"/>
    <lineage>
        <taxon>Eukaryota</taxon>
        <taxon>Fungi</taxon>
        <taxon>Fungi incertae sedis</taxon>
        <taxon>Mucoromycota</taxon>
        <taxon>Glomeromycotina</taxon>
        <taxon>Glomeromycetes</taxon>
        <taxon>Archaeosporales</taxon>
        <taxon>Ambisporaceae</taxon>
        <taxon>Ambispora</taxon>
    </lineage>
</organism>
<feature type="repeat" description="WD" evidence="4">
    <location>
        <begin position="230"/>
        <end position="271"/>
    </location>
</feature>
<dbReference type="InterPro" id="IPR051246">
    <property type="entry name" value="WDR48"/>
</dbReference>
<name>A0A9N8ZKM8_9GLOM</name>
<dbReference type="CDD" id="cd00200">
    <property type="entry name" value="WD40"/>
    <property type="match status" value="1"/>
</dbReference>
<feature type="coiled-coil region" evidence="5">
    <location>
        <begin position="64"/>
        <end position="91"/>
    </location>
</feature>
<gene>
    <name evidence="7" type="ORF">ALEPTO_LOCUS3403</name>
</gene>
<dbReference type="GO" id="GO:0043130">
    <property type="term" value="F:ubiquitin binding"/>
    <property type="evidence" value="ECO:0007669"/>
    <property type="project" value="TreeGrafter"/>
</dbReference>
<dbReference type="InterPro" id="IPR015943">
    <property type="entry name" value="WD40/YVTN_repeat-like_dom_sf"/>
</dbReference>
<dbReference type="Pfam" id="PF00400">
    <property type="entry name" value="WD40"/>
    <property type="match status" value="5"/>
</dbReference>
<evidence type="ECO:0000256" key="4">
    <source>
        <dbReference type="PROSITE-ProRule" id="PRU00221"/>
    </source>
</evidence>
<dbReference type="InterPro" id="IPR001680">
    <property type="entry name" value="WD40_rpt"/>
</dbReference>
<dbReference type="PROSITE" id="PS50294">
    <property type="entry name" value="WD_REPEATS_REGION"/>
    <property type="match status" value="4"/>
</dbReference>
<dbReference type="AlphaFoldDB" id="A0A9N8ZKM8"/>
<reference evidence="7" key="1">
    <citation type="submission" date="2021-06" db="EMBL/GenBank/DDBJ databases">
        <authorList>
            <person name="Kallberg Y."/>
            <person name="Tangrot J."/>
            <person name="Rosling A."/>
        </authorList>
    </citation>
    <scope>NUCLEOTIDE SEQUENCE</scope>
    <source>
        <strain evidence="7">FL130A</strain>
    </source>
</reference>
<feature type="repeat" description="WD" evidence="4">
    <location>
        <begin position="272"/>
        <end position="313"/>
    </location>
</feature>
<dbReference type="InterPro" id="IPR036322">
    <property type="entry name" value="WD40_repeat_dom_sf"/>
</dbReference>
<feature type="repeat" description="WD" evidence="4">
    <location>
        <begin position="127"/>
        <end position="159"/>
    </location>
</feature>
<dbReference type="PRINTS" id="PR00320">
    <property type="entry name" value="GPROTEINBRPT"/>
</dbReference>
<evidence type="ECO:0000256" key="2">
    <source>
        <dbReference type="ARBA" id="ARBA00022574"/>
    </source>
</evidence>
<accession>A0A9N8ZKM8</accession>
<dbReference type="SMART" id="SM00320">
    <property type="entry name" value="WD40"/>
    <property type="match status" value="8"/>
</dbReference>
<protein>
    <submittedName>
        <fullName evidence="7">1077_t:CDS:1</fullName>
    </submittedName>
</protein>
<feature type="compositionally biased region" description="Low complexity" evidence="6">
    <location>
        <begin position="742"/>
        <end position="758"/>
    </location>
</feature>
<dbReference type="InterPro" id="IPR021772">
    <property type="entry name" value="WDR48/Bun107"/>
</dbReference>
<dbReference type="Proteomes" id="UP000789508">
    <property type="component" value="Unassembled WGS sequence"/>
</dbReference>
<keyword evidence="2 4" id="KW-0853">WD repeat</keyword>
<keyword evidence="3" id="KW-0677">Repeat</keyword>
<dbReference type="PANTHER" id="PTHR19862">
    <property type="entry name" value="WD REPEAT-CONTAINING PROTEIN 48"/>
    <property type="match status" value="1"/>
</dbReference>
<dbReference type="EMBL" id="CAJVPS010000626">
    <property type="protein sequence ID" value="CAG8499312.1"/>
    <property type="molecule type" value="Genomic_DNA"/>
</dbReference>
<evidence type="ECO:0000256" key="1">
    <source>
        <dbReference type="ARBA" id="ARBA00006917"/>
    </source>
</evidence>
<dbReference type="PANTHER" id="PTHR19862:SF14">
    <property type="entry name" value="WD REPEAT-CONTAINING PROTEIN 48"/>
    <property type="match status" value="1"/>
</dbReference>
<keyword evidence="8" id="KW-1185">Reference proteome</keyword>
<dbReference type="GO" id="GO:0000724">
    <property type="term" value="P:double-strand break repair via homologous recombination"/>
    <property type="evidence" value="ECO:0007669"/>
    <property type="project" value="TreeGrafter"/>
</dbReference>
<dbReference type="Gene3D" id="2.130.10.10">
    <property type="entry name" value="YVTN repeat-like/Quinoprotein amine dehydrogenase"/>
    <property type="match status" value="2"/>
</dbReference>
<dbReference type="InterPro" id="IPR020472">
    <property type="entry name" value="WD40_PAC1"/>
</dbReference>
<feature type="compositionally biased region" description="Polar residues" evidence="6">
    <location>
        <begin position="785"/>
        <end position="797"/>
    </location>
</feature>
<comment type="caution">
    <text evidence="7">The sequence shown here is derived from an EMBL/GenBank/DDBJ whole genome shotgun (WGS) entry which is preliminary data.</text>
</comment>
<dbReference type="PROSITE" id="PS50082">
    <property type="entry name" value="WD_REPEATS_2"/>
    <property type="match status" value="4"/>
</dbReference>
<proteinExistence type="inferred from homology"/>
<sequence>MRRARRRVSYVITHDQNEHGHLLGVNSLAIDTNTVNPDSGKPEGILYTAGRDGVISSWDLHLPFREKKERRDSLNQKANQISETVNTKEKDDIPIGQQFEDFKNWELDIGELDTTQPSPRSTFRQSFHSHTDWVNDIVLCHNNQTLISASSDRTLKLWNPHKTNNPINVGKHTDYIKALAYAPGPGWVASGGFDRKIAIWDITECRPSSNEYSPTNSLEPEFNPKVAILEASPKSSVYALACNPSGTVLASGSPEKIIRVWDPRTGKRIMKFTGHTDNIRAILVSNDGELILSGSSDTTIKLWSLTAQRCINTFTIHSDSVWALFSNHPRLETFYSGSKDGLVAKTDYSGLAEIRDGECVAICKENAGIVKMVALDNKYIWTATSNSNINRWLDVPIHPRRKNFSHIQTSTSNPTSPVSPSSPTIPPIPPSAIIKLTSSDTSYGIAAADSEITTLYSIDSVLVEEQPYDEVDNDDPIPIRDCPDFVIPGQHGLIKHCILNNRRHILTVDTSGEVALWDIIECIRIKTFGKRDLDEVCQEINSIESIPNWCFVDTRIGALTIHLEESQCFDAEIYADEIGIQEDPDKEIKINLGKWVLRYLFANYVRAHEESQNRESSQHQKTSHDSLLERQNETLENEPQSPNRLQHISFPPATMQAQFGDVANMTASANGSMFASSTLNMNLSGPAIPNPVAAPISSSNAMNTTTTIQSPNTQFAAFTGPYTAPATTGGQPDYFSGSHHNSPTSPTGTSGSRTPPGTIVVSNMGSVGSVPAAQVIQPPPPALVNQASNSNGSSSTVMGRLKHSINNGVRKLSRSPSTDAKSENNALSINTGNYPNSRIIPDSKSNAVSQVSEEDSQSKDDDETEKKINSPTSSHAPSTIPHSFSTSLQQSLAQQTKGNQQPGLINIPILPAPFGHFDLRESPEINIPSHTTVIISEESPEASTSVDLYRGTMASLGSDYEEIKRHIPSWLCDFLTLNKVPNKEPAKVSFILRPHEGSGMSELPNGNTFSNMKLSAPRILRPEMWIELVCQDQVLAPTMTLATIKAHIWKSGGDLVMTYRMRVKSV</sequence>
<feature type="repeat" description="WD" evidence="4">
    <location>
        <begin position="169"/>
        <end position="210"/>
    </location>
</feature>
<feature type="compositionally biased region" description="Polar residues" evidence="6">
    <location>
        <begin position="814"/>
        <end position="836"/>
    </location>
</feature>
<feature type="region of interest" description="Disordered" evidence="6">
    <location>
        <begin position="727"/>
        <end position="886"/>
    </location>
</feature>
<evidence type="ECO:0000313" key="7">
    <source>
        <dbReference type="EMBL" id="CAG8499312.1"/>
    </source>
</evidence>
<feature type="compositionally biased region" description="Low complexity" evidence="6">
    <location>
        <begin position="409"/>
        <end position="422"/>
    </location>
</feature>
<feature type="region of interest" description="Disordered" evidence="6">
    <location>
        <begin position="405"/>
        <end position="424"/>
    </location>
</feature>
<dbReference type="PROSITE" id="PS00678">
    <property type="entry name" value="WD_REPEATS_1"/>
    <property type="match status" value="1"/>
</dbReference>
<evidence type="ECO:0000256" key="5">
    <source>
        <dbReference type="SAM" id="Coils"/>
    </source>
</evidence>
<dbReference type="InterPro" id="IPR019775">
    <property type="entry name" value="WD40_repeat_CS"/>
</dbReference>
<evidence type="ECO:0000313" key="8">
    <source>
        <dbReference type="Proteomes" id="UP000789508"/>
    </source>
</evidence>